<evidence type="ECO:0000313" key="2">
    <source>
        <dbReference type="EMBL" id="GCC36530.1"/>
    </source>
</evidence>
<reference evidence="2 3" key="1">
    <citation type="journal article" date="2018" name="Nat. Ecol. Evol.">
        <title>Shark genomes provide insights into elasmobranch evolution and the origin of vertebrates.</title>
        <authorList>
            <person name="Hara Y"/>
            <person name="Yamaguchi K"/>
            <person name="Onimaru K"/>
            <person name="Kadota M"/>
            <person name="Koyanagi M"/>
            <person name="Keeley SD"/>
            <person name="Tatsumi K"/>
            <person name="Tanaka K"/>
            <person name="Motone F"/>
            <person name="Kageyama Y"/>
            <person name="Nozu R"/>
            <person name="Adachi N"/>
            <person name="Nishimura O"/>
            <person name="Nakagawa R"/>
            <person name="Tanegashima C"/>
            <person name="Kiyatake I"/>
            <person name="Matsumoto R"/>
            <person name="Murakumo K"/>
            <person name="Nishida K"/>
            <person name="Terakita A"/>
            <person name="Kuratani S"/>
            <person name="Sato K"/>
            <person name="Hyodo S Kuraku.S."/>
        </authorList>
    </citation>
    <scope>NUCLEOTIDE SEQUENCE [LARGE SCALE GENOMIC DNA]</scope>
</reference>
<organism evidence="2 3">
    <name type="scientific">Chiloscyllium punctatum</name>
    <name type="common">Brownbanded bambooshark</name>
    <name type="synonym">Hemiscyllium punctatum</name>
    <dbReference type="NCBI Taxonomy" id="137246"/>
    <lineage>
        <taxon>Eukaryota</taxon>
        <taxon>Metazoa</taxon>
        <taxon>Chordata</taxon>
        <taxon>Craniata</taxon>
        <taxon>Vertebrata</taxon>
        <taxon>Chondrichthyes</taxon>
        <taxon>Elasmobranchii</taxon>
        <taxon>Galeomorphii</taxon>
        <taxon>Galeoidea</taxon>
        <taxon>Orectolobiformes</taxon>
        <taxon>Hemiscylliidae</taxon>
        <taxon>Chiloscyllium</taxon>
    </lineage>
</organism>
<sequence>MLAIAQYREDWAVKPSSGNWSDVSAAYWKRRSQNFSDEEMNILLAEVEARRNRILGGGKRKPPMKVQSIAWKEVATVVSANSTVRPSEDQCRKKLHTLMRAARLTHNARERSLSGGEVPYIKELTEQEEFTRQLLGLSDATNTSGAADMGMNDGAVINSVLKSSRENYVMKQKMSMDISEHIGDELAAASEIPERGHEEGMEVNTSHQCGIVVAEDGEECRDREMSDVDSSVGDTSMVKLKVMVLEDEEAH</sequence>
<comment type="caution">
    <text evidence="2">The sequence shown here is derived from an EMBL/GenBank/DDBJ whole genome shotgun (WGS) entry which is preliminary data.</text>
</comment>
<dbReference type="AlphaFoldDB" id="A0A401T1L9"/>
<feature type="domain" description="Myb/SANT-like DNA-binding" evidence="1">
    <location>
        <begin position="31"/>
        <end position="104"/>
    </location>
</feature>
<dbReference type="InterPro" id="IPR028002">
    <property type="entry name" value="Myb_DNA-bind_5"/>
</dbReference>
<gene>
    <name evidence="2" type="ORF">chiPu_0015024</name>
</gene>
<dbReference type="Proteomes" id="UP000287033">
    <property type="component" value="Unassembled WGS sequence"/>
</dbReference>
<dbReference type="Pfam" id="PF13873">
    <property type="entry name" value="Myb_DNA-bind_5"/>
    <property type="match status" value="1"/>
</dbReference>
<protein>
    <recommendedName>
        <fullName evidence="1">Myb/SANT-like DNA-binding domain-containing protein</fullName>
    </recommendedName>
</protein>
<dbReference type="OrthoDB" id="9928592at2759"/>
<proteinExistence type="predicted"/>
<dbReference type="EMBL" id="BEZZ01000846">
    <property type="protein sequence ID" value="GCC36530.1"/>
    <property type="molecule type" value="Genomic_DNA"/>
</dbReference>
<keyword evidence="3" id="KW-1185">Reference proteome</keyword>
<evidence type="ECO:0000313" key="3">
    <source>
        <dbReference type="Proteomes" id="UP000287033"/>
    </source>
</evidence>
<evidence type="ECO:0000259" key="1">
    <source>
        <dbReference type="Pfam" id="PF13873"/>
    </source>
</evidence>
<accession>A0A401T1L9</accession>
<name>A0A401T1L9_CHIPU</name>